<dbReference type="EMBL" id="CAKXAJ010007664">
    <property type="protein sequence ID" value="CAH2210524.1"/>
    <property type="molecule type" value="Genomic_DNA"/>
</dbReference>
<name>A0A8S4QIJ3_9NEOP</name>
<evidence type="ECO:0000313" key="2">
    <source>
        <dbReference type="Proteomes" id="UP000838756"/>
    </source>
</evidence>
<reference evidence="1" key="1">
    <citation type="submission" date="2022-03" db="EMBL/GenBank/DDBJ databases">
        <authorList>
            <person name="Lindestad O."/>
        </authorList>
    </citation>
    <scope>NUCLEOTIDE SEQUENCE</scope>
</reference>
<organism evidence="1 2">
    <name type="scientific">Pararge aegeria aegeria</name>
    <dbReference type="NCBI Taxonomy" id="348720"/>
    <lineage>
        <taxon>Eukaryota</taxon>
        <taxon>Metazoa</taxon>
        <taxon>Ecdysozoa</taxon>
        <taxon>Arthropoda</taxon>
        <taxon>Hexapoda</taxon>
        <taxon>Insecta</taxon>
        <taxon>Pterygota</taxon>
        <taxon>Neoptera</taxon>
        <taxon>Endopterygota</taxon>
        <taxon>Lepidoptera</taxon>
        <taxon>Glossata</taxon>
        <taxon>Ditrysia</taxon>
        <taxon>Papilionoidea</taxon>
        <taxon>Nymphalidae</taxon>
        <taxon>Satyrinae</taxon>
        <taxon>Satyrini</taxon>
        <taxon>Parargina</taxon>
        <taxon>Pararge</taxon>
    </lineage>
</organism>
<evidence type="ECO:0000313" key="1">
    <source>
        <dbReference type="EMBL" id="CAH2210524.1"/>
    </source>
</evidence>
<gene>
    <name evidence="1" type="primary">jg10825</name>
    <name evidence="1" type="ORF">PAEG_LOCUS2429</name>
</gene>
<keyword evidence="2" id="KW-1185">Reference proteome</keyword>
<dbReference type="AlphaFoldDB" id="A0A8S4QIJ3"/>
<sequence>MPIHSYLDGVQVNCDKKYRCRKGVPHLSSTHQKDVYCEKLERMMEKLAHLQPALVNLSSPRLLHHNARLHTAQQTVSKLQELALEALPHLPYSPDLAPADYYFFQNLDNILWEKDISENSTLIEHAEARITGGEIPEEFENNFSYQIMDVYCYKSVFYAEWDESGVGFFHASMESSSSKIPQCLKTKVFEQCVVPLTTYGSETWSLTMGLIRRLRVSQRAMERAMLGVPLREQIRNEEIRRRTRVTVISEADVAMGGAHSSEN</sequence>
<dbReference type="Gene3D" id="3.30.420.10">
    <property type="entry name" value="Ribonuclease H-like superfamily/Ribonuclease H"/>
    <property type="match status" value="1"/>
</dbReference>
<dbReference type="Proteomes" id="UP000838756">
    <property type="component" value="Unassembled WGS sequence"/>
</dbReference>
<dbReference type="OrthoDB" id="616263at2759"/>
<dbReference type="PANTHER" id="PTHR46060:SF1">
    <property type="entry name" value="MARINER MOS1 TRANSPOSASE-LIKE PROTEIN"/>
    <property type="match status" value="1"/>
</dbReference>
<comment type="caution">
    <text evidence="1">The sequence shown here is derived from an EMBL/GenBank/DDBJ whole genome shotgun (WGS) entry which is preliminary data.</text>
</comment>
<accession>A0A8S4QIJ3</accession>
<proteinExistence type="predicted"/>
<dbReference type="InterPro" id="IPR052709">
    <property type="entry name" value="Transposase-MT_Hybrid"/>
</dbReference>
<dbReference type="GO" id="GO:0003676">
    <property type="term" value="F:nucleic acid binding"/>
    <property type="evidence" value="ECO:0007669"/>
    <property type="project" value="InterPro"/>
</dbReference>
<protein>
    <submittedName>
        <fullName evidence="1">Jg10825 protein</fullName>
    </submittedName>
</protein>
<dbReference type="PANTHER" id="PTHR46060">
    <property type="entry name" value="MARINER MOS1 TRANSPOSASE-LIKE PROTEIN"/>
    <property type="match status" value="1"/>
</dbReference>
<dbReference type="InterPro" id="IPR036397">
    <property type="entry name" value="RNaseH_sf"/>
</dbReference>